<comment type="cofactor">
    <cofactor evidence="1">
        <name>pyridoxal 5'-phosphate</name>
        <dbReference type="ChEBI" id="CHEBI:597326"/>
    </cofactor>
</comment>
<proteinExistence type="predicted"/>
<dbReference type="GO" id="GO:0004375">
    <property type="term" value="F:glycine dehydrogenase (decarboxylating) activity"/>
    <property type="evidence" value="ECO:0007669"/>
    <property type="project" value="UniProtKB-EC"/>
</dbReference>
<dbReference type="GO" id="GO:0005960">
    <property type="term" value="C:glycine cleavage complex"/>
    <property type="evidence" value="ECO:0007669"/>
    <property type="project" value="TreeGrafter"/>
</dbReference>
<dbReference type="Proteomes" id="UP000226592">
    <property type="component" value="Unassembled WGS sequence"/>
</dbReference>
<evidence type="ECO:0000313" key="9">
    <source>
        <dbReference type="Proteomes" id="UP000226592"/>
    </source>
</evidence>
<comment type="catalytic activity">
    <reaction evidence="5">
        <text>N(6)-[(R)-lipoyl]-L-lysyl-[glycine-cleavage complex H protein] + glycine + H(+) = N(6)-[(R)-S(8)-aminomethyldihydrolipoyl]-L-lysyl-[glycine-cleavage complex H protein] + CO2</text>
        <dbReference type="Rhea" id="RHEA:24304"/>
        <dbReference type="Rhea" id="RHEA-COMP:10494"/>
        <dbReference type="Rhea" id="RHEA-COMP:10495"/>
        <dbReference type="ChEBI" id="CHEBI:15378"/>
        <dbReference type="ChEBI" id="CHEBI:16526"/>
        <dbReference type="ChEBI" id="CHEBI:57305"/>
        <dbReference type="ChEBI" id="CHEBI:83099"/>
        <dbReference type="ChEBI" id="CHEBI:83143"/>
        <dbReference type="EC" id="1.4.4.2"/>
    </reaction>
</comment>
<dbReference type="Gene3D" id="3.90.1150.10">
    <property type="entry name" value="Aspartate Aminotransferase, domain 1"/>
    <property type="match status" value="1"/>
</dbReference>
<sequence>MNLSEVEVIRHYSTLSKLNFGVDFGFYPLGSCTMKYNPKINEDMAKLEGFTLLHPLQPVSTAQGALELMHNLEKMLCEICGFERFSLQPAAGANGELTGIMIIQAYFRKKRENRSKILVPDSAHGTNPASVSVCGFEAVEIKSDKDGNIDLGELKEKMTEDVAGIMITNPNTLGLFDQNILEVCKIVHEKGGLVYGDGANMNAMLGICKPKELGIDVMHLNLHKSFATPHGGGGPGSGPVGVIKELVEFLPIPLIEKKGEEYVFNYENENSIGKLRSFYGNFGVMVKAYTYLKAIGAEGIREVAEIAVLNANYLKEKLKKHYNLPFDRVCQHEFVLDDSKMPNGVTTNDIAKRLMDYGFHPPTVYFPLIVHGALMIEPTETETKETLDEFANAMIKIKEEAEKNPEIVKGAPHSTPVKRLDAVKAAREPNLRWKP</sequence>
<protein>
    <recommendedName>
        <fullName evidence="2">glycine dehydrogenase (aminomethyl-transferring)</fullName>
        <ecNumber evidence="2">1.4.4.2</ecNumber>
    </recommendedName>
</protein>
<name>A0A2D6M1B2_9ARCH</name>
<evidence type="ECO:0000259" key="7">
    <source>
        <dbReference type="Pfam" id="PF21478"/>
    </source>
</evidence>
<dbReference type="PANTHER" id="PTHR11773">
    <property type="entry name" value="GLYCINE DEHYDROGENASE, DECARBOXYLATING"/>
    <property type="match status" value="1"/>
</dbReference>
<dbReference type="InterPro" id="IPR049315">
    <property type="entry name" value="GDC-P_N"/>
</dbReference>
<dbReference type="InterPro" id="IPR015424">
    <property type="entry name" value="PyrdxlP-dep_Trfase"/>
</dbReference>
<dbReference type="InterPro" id="IPR015422">
    <property type="entry name" value="PyrdxlP-dep_Trfase_small"/>
</dbReference>
<dbReference type="Gene3D" id="6.20.440.10">
    <property type="match status" value="1"/>
</dbReference>
<dbReference type="GO" id="GO:0019464">
    <property type="term" value="P:glycine decarboxylation via glycine cleavage system"/>
    <property type="evidence" value="ECO:0007669"/>
    <property type="project" value="TreeGrafter"/>
</dbReference>
<accession>A0A2D6M1B2</accession>
<evidence type="ECO:0000256" key="4">
    <source>
        <dbReference type="ARBA" id="ARBA00023002"/>
    </source>
</evidence>
<keyword evidence="4 8" id="KW-0560">Oxidoreductase</keyword>
<dbReference type="InterPro" id="IPR015421">
    <property type="entry name" value="PyrdxlP-dep_Trfase_major"/>
</dbReference>
<dbReference type="InterPro" id="IPR020581">
    <property type="entry name" value="GDC_P"/>
</dbReference>
<dbReference type="FunFam" id="3.40.640.10:FF:000224">
    <property type="entry name" value="Probable glycine dehydrogenase (decarboxylating) subunit 2"/>
    <property type="match status" value="1"/>
</dbReference>
<reference evidence="9" key="1">
    <citation type="submission" date="2017-09" db="EMBL/GenBank/DDBJ databases">
        <title>The Reconstruction of 2,631 Draft Metagenome-Assembled Genomes from the Global Oceans.</title>
        <authorList>
            <person name="Tully B.J."/>
            <person name="Graham E.D."/>
            <person name="Heidelberg J.F."/>
        </authorList>
    </citation>
    <scope>NUCLEOTIDE SEQUENCE [LARGE SCALE GENOMIC DNA]</scope>
</reference>
<dbReference type="GO" id="GO:0005829">
    <property type="term" value="C:cytosol"/>
    <property type="evidence" value="ECO:0007669"/>
    <property type="project" value="TreeGrafter"/>
</dbReference>
<comment type="caution">
    <text evidence="8">The sequence shown here is derived from an EMBL/GenBank/DDBJ whole genome shotgun (WGS) entry which is preliminary data.</text>
</comment>
<dbReference type="Gene3D" id="3.40.640.10">
    <property type="entry name" value="Type I PLP-dependent aspartate aminotransferase-like (Major domain)"/>
    <property type="match status" value="1"/>
</dbReference>
<organism evidence="8 9">
    <name type="scientific">Candidatus Iainarchaeum sp</name>
    <dbReference type="NCBI Taxonomy" id="3101447"/>
    <lineage>
        <taxon>Archaea</taxon>
        <taxon>Candidatus Iainarchaeota</taxon>
        <taxon>Candidatus Iainarchaeia</taxon>
        <taxon>Candidatus Iainarchaeales</taxon>
        <taxon>Candidatus Iainarchaeaceae</taxon>
        <taxon>Candidatus Iainarchaeum</taxon>
    </lineage>
</organism>
<dbReference type="GO" id="GO:0030170">
    <property type="term" value="F:pyridoxal phosphate binding"/>
    <property type="evidence" value="ECO:0007669"/>
    <property type="project" value="TreeGrafter"/>
</dbReference>
<dbReference type="EMBL" id="NZBU01000008">
    <property type="protein sequence ID" value="MAG22179.1"/>
    <property type="molecule type" value="Genomic_DNA"/>
</dbReference>
<gene>
    <name evidence="8" type="ORF">CL943_02645</name>
</gene>
<dbReference type="AlphaFoldDB" id="A0A2D6M1B2"/>
<evidence type="ECO:0000256" key="5">
    <source>
        <dbReference type="ARBA" id="ARBA00049026"/>
    </source>
</evidence>
<dbReference type="SUPFAM" id="SSF53383">
    <property type="entry name" value="PLP-dependent transferases"/>
    <property type="match status" value="1"/>
</dbReference>
<evidence type="ECO:0000313" key="8">
    <source>
        <dbReference type="EMBL" id="MAG22179.1"/>
    </source>
</evidence>
<dbReference type="Pfam" id="PF02347">
    <property type="entry name" value="GDC-P"/>
    <property type="match status" value="1"/>
</dbReference>
<evidence type="ECO:0000256" key="3">
    <source>
        <dbReference type="ARBA" id="ARBA00022898"/>
    </source>
</evidence>
<dbReference type="GO" id="GO:0016594">
    <property type="term" value="F:glycine binding"/>
    <property type="evidence" value="ECO:0007669"/>
    <property type="project" value="TreeGrafter"/>
</dbReference>
<dbReference type="FunFam" id="3.90.1150.10:FF:000014">
    <property type="entry name" value="Probable glycine dehydrogenase (decarboxylating) subunit 2"/>
    <property type="match status" value="1"/>
</dbReference>
<dbReference type="PANTHER" id="PTHR11773:SF1">
    <property type="entry name" value="GLYCINE DEHYDROGENASE (DECARBOXYLATING), MITOCHONDRIAL"/>
    <property type="match status" value="1"/>
</dbReference>
<dbReference type="InterPro" id="IPR049316">
    <property type="entry name" value="GDC-P_C"/>
</dbReference>
<dbReference type="NCBIfam" id="NF003346">
    <property type="entry name" value="PRK04366.1"/>
    <property type="match status" value="1"/>
</dbReference>
<feature type="domain" description="Glycine dehydrogenase C-terminal" evidence="7">
    <location>
        <begin position="304"/>
        <end position="403"/>
    </location>
</feature>
<keyword evidence="3" id="KW-0663">Pyridoxal phosphate</keyword>
<evidence type="ECO:0000259" key="6">
    <source>
        <dbReference type="Pfam" id="PF02347"/>
    </source>
</evidence>
<dbReference type="Pfam" id="PF21478">
    <property type="entry name" value="GcvP2_C"/>
    <property type="match status" value="1"/>
</dbReference>
<dbReference type="EC" id="1.4.4.2" evidence="2"/>
<evidence type="ECO:0000256" key="1">
    <source>
        <dbReference type="ARBA" id="ARBA00001933"/>
    </source>
</evidence>
<evidence type="ECO:0000256" key="2">
    <source>
        <dbReference type="ARBA" id="ARBA00012134"/>
    </source>
</evidence>
<feature type="domain" description="Glycine cleavage system P-protein N-terminal" evidence="6">
    <location>
        <begin position="29"/>
        <end position="251"/>
    </location>
</feature>